<dbReference type="EMBL" id="OZ021735">
    <property type="protein sequence ID" value="CAK9310649.1"/>
    <property type="molecule type" value="Genomic_DNA"/>
</dbReference>
<name>A0ABP0XR49_9ROSI</name>
<feature type="region of interest" description="Disordered" evidence="1">
    <location>
        <begin position="145"/>
        <end position="192"/>
    </location>
</feature>
<protein>
    <recommendedName>
        <fullName evidence="4">Protein EARLY FLOWERING 3</fullName>
    </recommendedName>
</protein>
<evidence type="ECO:0000256" key="1">
    <source>
        <dbReference type="SAM" id="MobiDB-lite"/>
    </source>
</evidence>
<feature type="compositionally biased region" description="Basic and acidic residues" evidence="1">
    <location>
        <begin position="1"/>
        <end position="10"/>
    </location>
</feature>
<feature type="region of interest" description="Disordered" evidence="1">
    <location>
        <begin position="1"/>
        <end position="78"/>
    </location>
</feature>
<dbReference type="PANTHER" id="PTHR34281:SF7">
    <property type="entry name" value="PROTEIN EARLY FLOWERING 3"/>
    <property type="match status" value="1"/>
</dbReference>
<feature type="compositionally biased region" description="Basic and acidic residues" evidence="1">
    <location>
        <begin position="145"/>
        <end position="155"/>
    </location>
</feature>
<accession>A0ABP0XR49</accession>
<evidence type="ECO:0000313" key="2">
    <source>
        <dbReference type="EMBL" id="CAK9310649.1"/>
    </source>
</evidence>
<feature type="compositionally biased region" description="Polar residues" evidence="1">
    <location>
        <begin position="691"/>
        <end position="700"/>
    </location>
</feature>
<keyword evidence="3" id="KW-1185">Reference proteome</keyword>
<sequence>MRRGKDEEKLLSPMFPRLHVNDTEKGGPRPPPRNKMALYEQLTVPTQRFSSGSASATPLPSSTPAPSTSPSHFAGQKRGIFSSTSNCTVQSHQAEKLHSYGYRGVVQSNEAKLLKTSLVATGPLSSNPQRNSVANNKVPILNHFSSKDAREKDDEFSIPVSDQPKTGVQNHDRERMSSTSMSSSAQLAIAREPQGNIAVTNLTSRKYLGNEGEEKPDLTKVTQDPAERSIFIPSATDKPLVEAKACPSTKHKDFGKAKLPHSSMAKESWTSVSNLNRPFGANVRAYPEGLAEQSSEAVQDKVGCSRVPGLENLSMIIRESCSLLPPRDGDRNLENLDNHSRPNELEKFSTRHLREVEQKDNVSDASLVDSTSAPNISPDVVVGMIGEKQFWKARKAIVHQQRIFAVQVFELHRLVEVQKLIAGSPHILFEDYLDNPPSTLSAVKNKLTECSQQPVASTMVKETLQHPNVVLNSKCADKNPLAKLPLPSFNKDGSQLALAQQTSHELRVKDVLPQTPIAAAAPKSDPWCLNQPTPGNQWLVPVMSPSEGLIYKPCTGPCHPSAGFMTPMYGNFGTMSLNTGSRARNFYTPDYAVPAPHHQGFGYFPGSIPLNQPYFPPYGVPVTNQSMSGSVPDQVSLFGKVKSKEQENQISTGDVNYLTHQENSCEMPSQTSHSMPFHVQKFHGSKGSELLGSTASSPSERGNGDVLPLFPTEPPAVEESSPNPENSENKSRAIKVVPHHPRSATESAARIFQLIQEERNQE</sequence>
<dbReference type="PANTHER" id="PTHR34281">
    <property type="entry name" value="PROTEIN EARLY FLOWERING 3"/>
    <property type="match status" value="1"/>
</dbReference>
<feature type="compositionally biased region" description="Low complexity" evidence="1">
    <location>
        <begin position="715"/>
        <end position="726"/>
    </location>
</feature>
<feature type="region of interest" description="Disordered" evidence="1">
    <location>
        <begin position="687"/>
        <end position="747"/>
    </location>
</feature>
<dbReference type="Proteomes" id="UP001642487">
    <property type="component" value="Chromosome 1"/>
</dbReference>
<reference evidence="2 3" key="1">
    <citation type="submission" date="2024-03" db="EMBL/GenBank/DDBJ databases">
        <authorList>
            <person name="Gkanogiannis A."/>
            <person name="Becerra Lopez-Lavalle L."/>
        </authorList>
    </citation>
    <scope>NUCLEOTIDE SEQUENCE [LARGE SCALE GENOMIC DNA]</scope>
</reference>
<evidence type="ECO:0000313" key="3">
    <source>
        <dbReference type="Proteomes" id="UP001642487"/>
    </source>
</evidence>
<dbReference type="InterPro" id="IPR039319">
    <property type="entry name" value="ELF3-like"/>
</dbReference>
<organism evidence="2 3">
    <name type="scientific">Citrullus colocynthis</name>
    <name type="common">colocynth</name>
    <dbReference type="NCBI Taxonomy" id="252529"/>
    <lineage>
        <taxon>Eukaryota</taxon>
        <taxon>Viridiplantae</taxon>
        <taxon>Streptophyta</taxon>
        <taxon>Embryophyta</taxon>
        <taxon>Tracheophyta</taxon>
        <taxon>Spermatophyta</taxon>
        <taxon>Magnoliopsida</taxon>
        <taxon>eudicotyledons</taxon>
        <taxon>Gunneridae</taxon>
        <taxon>Pentapetalae</taxon>
        <taxon>rosids</taxon>
        <taxon>fabids</taxon>
        <taxon>Cucurbitales</taxon>
        <taxon>Cucurbitaceae</taxon>
        <taxon>Benincaseae</taxon>
        <taxon>Citrullus</taxon>
    </lineage>
</organism>
<gene>
    <name evidence="2" type="ORF">CITCOLO1_LOCUS2281</name>
</gene>
<feature type="compositionally biased region" description="Low complexity" evidence="1">
    <location>
        <begin position="50"/>
        <end position="71"/>
    </location>
</feature>
<evidence type="ECO:0008006" key="4">
    <source>
        <dbReference type="Google" id="ProtNLM"/>
    </source>
</evidence>
<proteinExistence type="predicted"/>